<evidence type="ECO:0000313" key="10">
    <source>
        <dbReference type="Proteomes" id="UP000680304"/>
    </source>
</evidence>
<evidence type="ECO:0000256" key="1">
    <source>
        <dbReference type="ARBA" id="ARBA00004651"/>
    </source>
</evidence>
<dbReference type="Pfam" id="PF02706">
    <property type="entry name" value="Wzz"/>
    <property type="match status" value="1"/>
</dbReference>
<evidence type="ECO:0000256" key="4">
    <source>
        <dbReference type="ARBA" id="ARBA00022692"/>
    </source>
</evidence>
<feature type="domain" description="Polysaccharide chain length determinant N-terminal" evidence="8">
    <location>
        <begin position="4"/>
        <end position="95"/>
    </location>
</feature>
<keyword evidence="4 7" id="KW-0812">Transmembrane</keyword>
<comment type="subcellular location">
    <subcellularLocation>
        <location evidence="1">Cell membrane</location>
        <topology evidence="1">Multi-pass membrane protein</topology>
    </subcellularLocation>
</comment>
<dbReference type="EMBL" id="BOVJ01000037">
    <property type="protein sequence ID" value="GIQ62552.1"/>
    <property type="molecule type" value="Genomic_DNA"/>
</dbReference>
<dbReference type="PANTHER" id="PTHR32309">
    <property type="entry name" value="TYROSINE-PROTEIN KINASE"/>
    <property type="match status" value="1"/>
</dbReference>
<evidence type="ECO:0000259" key="8">
    <source>
        <dbReference type="Pfam" id="PF02706"/>
    </source>
</evidence>
<evidence type="ECO:0000256" key="6">
    <source>
        <dbReference type="ARBA" id="ARBA00023136"/>
    </source>
</evidence>
<feature type="transmembrane region" description="Helical" evidence="7">
    <location>
        <begin position="178"/>
        <end position="198"/>
    </location>
</feature>
<organism evidence="9 10">
    <name type="scientific">Paenibacillus cisolokensis</name>
    <dbReference type="NCBI Taxonomy" id="1658519"/>
    <lineage>
        <taxon>Bacteria</taxon>
        <taxon>Bacillati</taxon>
        <taxon>Bacillota</taxon>
        <taxon>Bacilli</taxon>
        <taxon>Bacillales</taxon>
        <taxon>Paenibacillaceae</taxon>
        <taxon>Paenibacillus</taxon>
    </lineage>
</organism>
<evidence type="ECO:0000256" key="7">
    <source>
        <dbReference type="SAM" id="Phobius"/>
    </source>
</evidence>
<evidence type="ECO:0000313" key="9">
    <source>
        <dbReference type="EMBL" id="GIQ62552.1"/>
    </source>
</evidence>
<dbReference type="InterPro" id="IPR050445">
    <property type="entry name" value="Bact_polysacc_biosynth/exp"/>
</dbReference>
<keyword evidence="10" id="KW-1185">Reference proteome</keyword>
<keyword evidence="3" id="KW-1003">Cell membrane</keyword>
<dbReference type="RefSeq" id="WP_062491326.1">
    <property type="nucleotide sequence ID" value="NZ_BOVJ01000037.1"/>
</dbReference>
<sequence>MSKELDLKHYLSIIRKRLWLIMIFVIVVVSATGAVSYFMLKPVYQASAKLLVNSAAGNLGTIKLDLNMINSNISLINTYKEILRTPAMMDEVVAQNPDLGVTSEELMRKIRFHSVNGTQVFTLSYQDHDYSLAANAVNAVAEVFQSQIPVIMRVDNVHLLHMADPDKVPAPVKPNEKLNMAVSFVVALLFGIAAALALEYFDDRIRNEEDVEYYLGLPTLVMIPSIRQGDLKVKRRLAANSSKAGEASRVPIS</sequence>
<keyword evidence="5 7" id="KW-1133">Transmembrane helix</keyword>
<proteinExistence type="inferred from homology"/>
<feature type="transmembrane region" description="Helical" evidence="7">
    <location>
        <begin position="18"/>
        <end position="40"/>
    </location>
</feature>
<keyword evidence="6 7" id="KW-0472">Membrane</keyword>
<name>A0ABQ4N2Z5_9BACL</name>
<comment type="caution">
    <text evidence="9">The sequence shown here is derived from an EMBL/GenBank/DDBJ whole genome shotgun (WGS) entry which is preliminary data.</text>
</comment>
<reference evidence="9 10" key="1">
    <citation type="submission" date="2021-04" db="EMBL/GenBank/DDBJ databases">
        <title>Draft genome sequence of Paenibacillus cisolokensis, LC2-13A.</title>
        <authorList>
            <person name="Uke A."/>
            <person name="Chhe C."/>
            <person name="Baramee S."/>
            <person name="Kosugi A."/>
        </authorList>
    </citation>
    <scope>NUCLEOTIDE SEQUENCE [LARGE SCALE GENOMIC DNA]</scope>
    <source>
        <strain evidence="9 10">LC2-13A</strain>
    </source>
</reference>
<dbReference type="InterPro" id="IPR003856">
    <property type="entry name" value="LPS_length_determ_N"/>
</dbReference>
<evidence type="ECO:0000256" key="2">
    <source>
        <dbReference type="ARBA" id="ARBA00006683"/>
    </source>
</evidence>
<dbReference type="PANTHER" id="PTHR32309:SF13">
    <property type="entry name" value="FERRIC ENTEROBACTIN TRANSPORT PROTEIN FEPE"/>
    <property type="match status" value="1"/>
</dbReference>
<evidence type="ECO:0000256" key="3">
    <source>
        <dbReference type="ARBA" id="ARBA00022475"/>
    </source>
</evidence>
<accession>A0ABQ4N2Z5</accession>
<dbReference type="Proteomes" id="UP000680304">
    <property type="component" value="Unassembled WGS sequence"/>
</dbReference>
<evidence type="ECO:0000256" key="5">
    <source>
        <dbReference type="ARBA" id="ARBA00022989"/>
    </source>
</evidence>
<protein>
    <submittedName>
        <fullName evidence="9">Capsular polysaccharide type 5/8 biosynthesis protein CapA</fullName>
    </submittedName>
</protein>
<comment type="similarity">
    <text evidence="2">Belongs to the CpsC/CapA family.</text>
</comment>
<gene>
    <name evidence="9" type="primary">capA</name>
    <name evidence="9" type="ORF">PACILC2_11200</name>
</gene>